<evidence type="ECO:0000256" key="8">
    <source>
        <dbReference type="ARBA" id="ARBA00023049"/>
    </source>
</evidence>
<dbReference type="InterPro" id="IPR018497">
    <property type="entry name" value="Peptidase_M13_C"/>
</dbReference>
<evidence type="ECO:0000313" key="12">
    <source>
        <dbReference type="EMBL" id="CAG9829645.1"/>
    </source>
</evidence>
<keyword evidence="13" id="KW-1185">Reference proteome</keyword>
<evidence type="ECO:0000256" key="1">
    <source>
        <dbReference type="ARBA" id="ARBA00001947"/>
    </source>
</evidence>
<evidence type="ECO:0000256" key="3">
    <source>
        <dbReference type="ARBA" id="ARBA00007357"/>
    </source>
</evidence>
<feature type="chain" id="PRO_5040376609" evidence="9">
    <location>
        <begin position="20"/>
        <end position="730"/>
    </location>
</feature>
<dbReference type="InterPro" id="IPR000718">
    <property type="entry name" value="Peptidase_M13"/>
</dbReference>
<keyword evidence="8" id="KW-0482">Metalloprotease</keyword>
<feature type="domain" description="Peptidase M13 C-terminal" evidence="10">
    <location>
        <begin position="528"/>
        <end position="729"/>
    </location>
</feature>
<dbReference type="GO" id="GO:0016485">
    <property type="term" value="P:protein processing"/>
    <property type="evidence" value="ECO:0007669"/>
    <property type="project" value="TreeGrafter"/>
</dbReference>
<evidence type="ECO:0000256" key="9">
    <source>
        <dbReference type="SAM" id="SignalP"/>
    </source>
</evidence>
<dbReference type="Gene3D" id="1.10.1380.10">
    <property type="entry name" value="Neutral endopeptidase , domain2"/>
    <property type="match status" value="1"/>
</dbReference>
<dbReference type="SUPFAM" id="SSF55486">
    <property type="entry name" value="Metalloproteases ('zincins'), catalytic domain"/>
    <property type="match status" value="1"/>
</dbReference>
<evidence type="ECO:0000259" key="10">
    <source>
        <dbReference type="Pfam" id="PF01431"/>
    </source>
</evidence>
<dbReference type="OrthoDB" id="6475849at2759"/>
<keyword evidence="4" id="KW-0645">Protease</keyword>
<keyword evidence="6" id="KW-0378">Hydrolase</keyword>
<proteinExistence type="inferred from homology"/>
<dbReference type="CDD" id="cd08662">
    <property type="entry name" value="M13"/>
    <property type="match status" value="1"/>
</dbReference>
<dbReference type="PANTHER" id="PTHR11733:SF167">
    <property type="entry name" value="FI17812P1-RELATED"/>
    <property type="match status" value="1"/>
</dbReference>
<dbReference type="Gene3D" id="3.40.390.10">
    <property type="entry name" value="Collagenase (Catalytic Domain)"/>
    <property type="match status" value="1"/>
</dbReference>
<comment type="similarity">
    <text evidence="3">Belongs to the peptidase M13 family.</text>
</comment>
<organism evidence="12 13">
    <name type="scientific">Diabrotica balteata</name>
    <name type="common">Banded cucumber beetle</name>
    <dbReference type="NCBI Taxonomy" id="107213"/>
    <lineage>
        <taxon>Eukaryota</taxon>
        <taxon>Metazoa</taxon>
        <taxon>Ecdysozoa</taxon>
        <taxon>Arthropoda</taxon>
        <taxon>Hexapoda</taxon>
        <taxon>Insecta</taxon>
        <taxon>Pterygota</taxon>
        <taxon>Neoptera</taxon>
        <taxon>Endopterygota</taxon>
        <taxon>Coleoptera</taxon>
        <taxon>Polyphaga</taxon>
        <taxon>Cucujiformia</taxon>
        <taxon>Chrysomeloidea</taxon>
        <taxon>Chrysomelidae</taxon>
        <taxon>Galerucinae</taxon>
        <taxon>Diabroticina</taxon>
        <taxon>Diabroticites</taxon>
        <taxon>Diabrotica</taxon>
    </lineage>
</organism>
<protein>
    <submittedName>
        <fullName evidence="12">Uncharacterized protein</fullName>
    </submittedName>
</protein>
<reference evidence="12" key="1">
    <citation type="submission" date="2022-01" db="EMBL/GenBank/DDBJ databases">
        <authorList>
            <person name="King R."/>
        </authorList>
    </citation>
    <scope>NUCLEOTIDE SEQUENCE</scope>
</reference>
<name>A0A9N9SQ47_DIABA</name>
<dbReference type="GO" id="GO:0004222">
    <property type="term" value="F:metalloendopeptidase activity"/>
    <property type="evidence" value="ECO:0007669"/>
    <property type="project" value="InterPro"/>
</dbReference>
<sequence>MMKLPIVLLSLTIVSSLKGFNIDDNDEFPGYNYMNLSADPCEDFFEYTCGNFKKIYPLNENVSTIDQFTLLEEKLTNTARLILSEPERDDDPIALKKAKSAYGACIDEEYLAERKNPEKIIVADEQGFPLTQLPCQQQATNYSFLNIADAVSKYGIPMLFNVITAGNPGNASNNILYISMLDAQSLTPVQIRHNHGTSYEQLIEEGFISVGTSESKSSQVLKPFDIFLRQMSLKMRNATESFLTDSQVFSNLEAVVQVTRAVFTGGYVDNATISPILGDDVYSVTLEDINTWTTQQFNNTVKLNWIEFFQHYFANAGVDITATTRVLNYSGLEKLLYGILNMVKLTEDHVIKSYVMMRLFTHLALDSDADSREFIENYFAEKNVEIYSRQEYCVRKILDSTGTAGLSFAVAYGYQLNHFNVNNYQEVIKLIEDLTDSFREIIENTSWMDQESKDNAVAKLKRMIMILGHPDISYDKDNLDQFYENLKICKWDHYGNSIRIKAFKNAYQISQISKRKRDFWDKSPFEVNAYYNKPNNKMIFPIAMLNPLFFGSGNSILDYSRIGSVIGHEMTHGFDNDGKTYDADGTRRSWWTNETKTEFANKVNCFIDEYNKFYVPEIQEYVNGTITLNENIADNGGVREAYGALKKMMLRKNITKGTKDFTPEQEFFIGFGTLWCNNPSVNYLQQMSTNEHANSKYRVNGVVSNMEEFSEAFNCSVGSNMNPSNKCRIW</sequence>
<dbReference type="Pfam" id="PF01431">
    <property type="entry name" value="Peptidase_M13"/>
    <property type="match status" value="1"/>
</dbReference>
<evidence type="ECO:0000256" key="7">
    <source>
        <dbReference type="ARBA" id="ARBA00022833"/>
    </source>
</evidence>
<evidence type="ECO:0000256" key="2">
    <source>
        <dbReference type="ARBA" id="ARBA00004401"/>
    </source>
</evidence>
<gene>
    <name evidence="12" type="ORF">DIABBA_LOCUS3418</name>
</gene>
<dbReference type="PANTHER" id="PTHR11733">
    <property type="entry name" value="ZINC METALLOPROTEASE FAMILY M13 NEPRILYSIN-RELATED"/>
    <property type="match status" value="1"/>
</dbReference>
<comment type="subcellular location">
    <subcellularLocation>
        <location evidence="2">Cell membrane</location>
        <topology evidence="2">Single-pass type II membrane protein</topology>
    </subcellularLocation>
</comment>
<keyword evidence="7" id="KW-0862">Zinc</keyword>
<keyword evidence="5" id="KW-0479">Metal-binding</keyword>
<dbReference type="AlphaFoldDB" id="A0A9N9SQ47"/>
<dbReference type="PRINTS" id="PR00786">
    <property type="entry name" value="NEPRILYSIN"/>
</dbReference>
<evidence type="ECO:0000259" key="11">
    <source>
        <dbReference type="Pfam" id="PF05649"/>
    </source>
</evidence>
<dbReference type="PROSITE" id="PS51885">
    <property type="entry name" value="NEPRILYSIN"/>
    <property type="match status" value="1"/>
</dbReference>
<evidence type="ECO:0000256" key="4">
    <source>
        <dbReference type="ARBA" id="ARBA00022670"/>
    </source>
</evidence>
<dbReference type="InterPro" id="IPR024079">
    <property type="entry name" value="MetalloPept_cat_dom_sf"/>
</dbReference>
<dbReference type="GO" id="GO:0005886">
    <property type="term" value="C:plasma membrane"/>
    <property type="evidence" value="ECO:0007669"/>
    <property type="project" value="UniProtKB-SubCell"/>
</dbReference>
<dbReference type="GO" id="GO:0046872">
    <property type="term" value="F:metal ion binding"/>
    <property type="evidence" value="ECO:0007669"/>
    <property type="project" value="UniProtKB-KW"/>
</dbReference>
<keyword evidence="9" id="KW-0732">Signal</keyword>
<dbReference type="Proteomes" id="UP001153709">
    <property type="component" value="Chromosome 2"/>
</dbReference>
<evidence type="ECO:0000256" key="6">
    <source>
        <dbReference type="ARBA" id="ARBA00022801"/>
    </source>
</evidence>
<dbReference type="Pfam" id="PF05649">
    <property type="entry name" value="Peptidase_M13_N"/>
    <property type="match status" value="1"/>
</dbReference>
<evidence type="ECO:0000313" key="13">
    <source>
        <dbReference type="Proteomes" id="UP001153709"/>
    </source>
</evidence>
<dbReference type="EMBL" id="OU898277">
    <property type="protein sequence ID" value="CAG9829645.1"/>
    <property type="molecule type" value="Genomic_DNA"/>
</dbReference>
<accession>A0A9N9SQ47</accession>
<feature type="domain" description="Peptidase M13 N-terminal" evidence="11">
    <location>
        <begin position="40"/>
        <end position="470"/>
    </location>
</feature>
<evidence type="ECO:0000256" key="5">
    <source>
        <dbReference type="ARBA" id="ARBA00022723"/>
    </source>
</evidence>
<dbReference type="InterPro" id="IPR042089">
    <property type="entry name" value="Peptidase_M13_dom_2"/>
</dbReference>
<comment type="cofactor">
    <cofactor evidence="1">
        <name>Zn(2+)</name>
        <dbReference type="ChEBI" id="CHEBI:29105"/>
    </cofactor>
</comment>
<feature type="signal peptide" evidence="9">
    <location>
        <begin position="1"/>
        <end position="19"/>
    </location>
</feature>
<dbReference type="InterPro" id="IPR008753">
    <property type="entry name" value="Peptidase_M13_N"/>
</dbReference>